<keyword evidence="4 12" id="KW-0732">Signal</keyword>
<comment type="catalytic activity">
    <reaction evidence="10">
        <text>L-seryl-[protein] + ATP = O-phospho-L-seryl-[protein] + ADP + H(+)</text>
        <dbReference type="Rhea" id="RHEA:17989"/>
        <dbReference type="Rhea" id="RHEA-COMP:9863"/>
        <dbReference type="Rhea" id="RHEA-COMP:11604"/>
        <dbReference type="ChEBI" id="CHEBI:15378"/>
        <dbReference type="ChEBI" id="CHEBI:29999"/>
        <dbReference type="ChEBI" id="CHEBI:30616"/>
        <dbReference type="ChEBI" id="CHEBI:83421"/>
        <dbReference type="ChEBI" id="CHEBI:456216"/>
        <dbReference type="EC" id="2.7.11.1"/>
    </reaction>
</comment>
<keyword evidence="7" id="KW-0067">ATP-binding</keyword>
<feature type="signal peptide" evidence="12">
    <location>
        <begin position="1"/>
        <end position="21"/>
    </location>
</feature>
<feature type="transmembrane region" description="Helical" evidence="11">
    <location>
        <begin position="396"/>
        <end position="416"/>
    </location>
</feature>
<dbReference type="InterPro" id="IPR000858">
    <property type="entry name" value="S_locus_glycoprot_dom"/>
</dbReference>
<dbReference type="InterPro" id="IPR011009">
    <property type="entry name" value="Kinase-like_dom_sf"/>
</dbReference>
<comment type="caution">
    <text evidence="15">The sequence shown here is derived from an EMBL/GenBank/DDBJ whole genome shotgun (WGS) entry which is preliminary data.</text>
</comment>
<dbReference type="OrthoDB" id="1933550at2759"/>
<evidence type="ECO:0000313" key="16">
    <source>
        <dbReference type="Proteomes" id="UP001141806"/>
    </source>
</evidence>
<evidence type="ECO:0000256" key="12">
    <source>
        <dbReference type="SAM" id="SignalP"/>
    </source>
</evidence>
<dbReference type="InterPro" id="IPR036426">
    <property type="entry name" value="Bulb-type_lectin_dom_sf"/>
</dbReference>
<dbReference type="Pfam" id="PF00954">
    <property type="entry name" value="S_locus_glycop"/>
    <property type="match status" value="1"/>
</dbReference>
<proteinExistence type="predicted"/>
<dbReference type="GO" id="GO:0005524">
    <property type="term" value="F:ATP binding"/>
    <property type="evidence" value="ECO:0007669"/>
    <property type="project" value="UniProtKB-KW"/>
</dbReference>
<evidence type="ECO:0000313" key="15">
    <source>
        <dbReference type="EMBL" id="KAJ4975973.1"/>
    </source>
</evidence>
<dbReference type="SUPFAM" id="SSF56112">
    <property type="entry name" value="Protein kinase-like (PK-like)"/>
    <property type="match status" value="1"/>
</dbReference>
<evidence type="ECO:0000256" key="8">
    <source>
        <dbReference type="ARBA" id="ARBA00023157"/>
    </source>
</evidence>
<protein>
    <recommendedName>
        <fullName evidence="1">non-specific serine/threonine protein kinase</fullName>
        <ecNumber evidence="1">2.7.11.1</ecNumber>
    </recommendedName>
</protein>
<feature type="domain" description="Protein kinase" evidence="13">
    <location>
        <begin position="178"/>
        <end position="498"/>
    </location>
</feature>
<gene>
    <name evidence="15" type="ORF">NE237_001079</name>
</gene>
<organism evidence="15 16">
    <name type="scientific">Protea cynaroides</name>
    <dbReference type="NCBI Taxonomy" id="273540"/>
    <lineage>
        <taxon>Eukaryota</taxon>
        <taxon>Viridiplantae</taxon>
        <taxon>Streptophyta</taxon>
        <taxon>Embryophyta</taxon>
        <taxon>Tracheophyta</taxon>
        <taxon>Spermatophyta</taxon>
        <taxon>Magnoliopsida</taxon>
        <taxon>Proteales</taxon>
        <taxon>Proteaceae</taxon>
        <taxon>Protea</taxon>
    </lineage>
</organism>
<dbReference type="Proteomes" id="UP001141806">
    <property type="component" value="Unassembled WGS sequence"/>
</dbReference>
<evidence type="ECO:0000256" key="7">
    <source>
        <dbReference type="ARBA" id="ARBA00022840"/>
    </source>
</evidence>
<evidence type="ECO:0000256" key="10">
    <source>
        <dbReference type="ARBA" id="ARBA00048679"/>
    </source>
</evidence>
<dbReference type="PROSITE" id="PS00108">
    <property type="entry name" value="PROTEIN_KINASE_ST"/>
    <property type="match status" value="1"/>
</dbReference>
<evidence type="ECO:0000256" key="3">
    <source>
        <dbReference type="ARBA" id="ARBA00022679"/>
    </source>
</evidence>
<dbReference type="SUPFAM" id="SSF51110">
    <property type="entry name" value="alpha-D-mannose-specific plant lectins"/>
    <property type="match status" value="1"/>
</dbReference>
<dbReference type="EC" id="2.7.11.1" evidence="1"/>
<dbReference type="AlphaFoldDB" id="A0A9Q0QXS2"/>
<keyword evidence="11" id="KW-1133">Transmembrane helix</keyword>
<comment type="catalytic activity">
    <reaction evidence="9">
        <text>L-threonyl-[protein] + ATP = O-phospho-L-threonyl-[protein] + ADP + H(+)</text>
        <dbReference type="Rhea" id="RHEA:46608"/>
        <dbReference type="Rhea" id="RHEA-COMP:11060"/>
        <dbReference type="Rhea" id="RHEA-COMP:11605"/>
        <dbReference type="ChEBI" id="CHEBI:15378"/>
        <dbReference type="ChEBI" id="CHEBI:30013"/>
        <dbReference type="ChEBI" id="CHEBI:30616"/>
        <dbReference type="ChEBI" id="CHEBI:61977"/>
        <dbReference type="ChEBI" id="CHEBI:456216"/>
        <dbReference type="EC" id="2.7.11.1"/>
    </reaction>
</comment>
<dbReference type="Gene3D" id="2.90.10.10">
    <property type="entry name" value="Bulb-type lectin domain"/>
    <property type="match status" value="1"/>
</dbReference>
<dbReference type="PANTHER" id="PTHR32444">
    <property type="entry name" value="BULB-TYPE LECTIN DOMAIN-CONTAINING PROTEIN"/>
    <property type="match status" value="1"/>
</dbReference>
<accession>A0A9Q0QXS2</accession>
<keyword evidence="11" id="KW-0472">Membrane</keyword>
<keyword evidence="11" id="KW-0812">Transmembrane</keyword>
<feature type="chain" id="PRO_5040460855" description="non-specific serine/threonine protein kinase" evidence="12">
    <location>
        <begin position="22"/>
        <end position="498"/>
    </location>
</feature>
<evidence type="ECO:0000259" key="13">
    <source>
        <dbReference type="PROSITE" id="PS50011"/>
    </source>
</evidence>
<dbReference type="PROSITE" id="PS50011">
    <property type="entry name" value="PROTEIN_KINASE_DOM"/>
    <property type="match status" value="1"/>
</dbReference>
<keyword evidence="5" id="KW-0547">Nucleotide-binding</keyword>
<dbReference type="InterPro" id="IPR000719">
    <property type="entry name" value="Prot_kinase_dom"/>
</dbReference>
<evidence type="ECO:0000256" key="9">
    <source>
        <dbReference type="ARBA" id="ARBA00047899"/>
    </source>
</evidence>
<evidence type="ECO:0000259" key="14">
    <source>
        <dbReference type="PROSITE" id="PS50927"/>
    </source>
</evidence>
<dbReference type="InterPro" id="IPR008271">
    <property type="entry name" value="Ser/Thr_kinase_AS"/>
</dbReference>
<reference evidence="15" key="1">
    <citation type="journal article" date="2023" name="Plant J.">
        <title>The genome of the king protea, Protea cynaroides.</title>
        <authorList>
            <person name="Chang J."/>
            <person name="Duong T.A."/>
            <person name="Schoeman C."/>
            <person name="Ma X."/>
            <person name="Roodt D."/>
            <person name="Barker N."/>
            <person name="Li Z."/>
            <person name="Van de Peer Y."/>
            <person name="Mizrachi E."/>
        </authorList>
    </citation>
    <scope>NUCLEOTIDE SEQUENCE</scope>
    <source>
        <tissue evidence="15">Young leaves</tissue>
    </source>
</reference>
<keyword evidence="8" id="KW-1015">Disulfide bond</keyword>
<dbReference type="PROSITE" id="PS50927">
    <property type="entry name" value="BULB_LECTIN"/>
    <property type="match status" value="1"/>
</dbReference>
<dbReference type="Pfam" id="PF00069">
    <property type="entry name" value="Pkinase"/>
    <property type="match status" value="1"/>
</dbReference>
<dbReference type="GO" id="GO:0004674">
    <property type="term" value="F:protein serine/threonine kinase activity"/>
    <property type="evidence" value="ECO:0007669"/>
    <property type="project" value="UniProtKB-KW"/>
</dbReference>
<dbReference type="SMART" id="SM00108">
    <property type="entry name" value="B_lectin"/>
    <property type="match status" value="1"/>
</dbReference>
<evidence type="ECO:0000256" key="2">
    <source>
        <dbReference type="ARBA" id="ARBA00022527"/>
    </source>
</evidence>
<evidence type="ECO:0000256" key="11">
    <source>
        <dbReference type="SAM" id="Phobius"/>
    </source>
</evidence>
<keyword evidence="2" id="KW-0723">Serine/threonine-protein kinase</keyword>
<keyword evidence="3" id="KW-0808">Transferase</keyword>
<dbReference type="InterPro" id="IPR001480">
    <property type="entry name" value="Bulb-type_lectin_dom"/>
</dbReference>
<name>A0A9Q0QXS2_9MAGN</name>
<dbReference type="Pfam" id="PF01453">
    <property type="entry name" value="B_lectin"/>
    <property type="match status" value="1"/>
</dbReference>
<dbReference type="Gene3D" id="1.10.510.10">
    <property type="entry name" value="Transferase(Phosphotransferase) domain 1"/>
    <property type="match status" value="1"/>
</dbReference>
<evidence type="ECO:0000256" key="1">
    <source>
        <dbReference type="ARBA" id="ARBA00012513"/>
    </source>
</evidence>
<evidence type="ECO:0000256" key="5">
    <source>
        <dbReference type="ARBA" id="ARBA00022741"/>
    </source>
</evidence>
<evidence type="ECO:0000256" key="6">
    <source>
        <dbReference type="ARBA" id="ARBA00022777"/>
    </source>
</evidence>
<dbReference type="EMBL" id="JAMYWD010000003">
    <property type="protein sequence ID" value="KAJ4975973.1"/>
    <property type="molecule type" value="Genomic_DNA"/>
</dbReference>
<keyword evidence="6" id="KW-0418">Kinase</keyword>
<sequence>MFPTTCLCFLFFQFFASAASASTSSNDTLTTTGSINDGQIIVSTGNNYALGFFSPGNSSYRYVGIWFHKIPEITVVWVANRDNPLNDSSGVVSLALDGNLIISSSSDQRRPLWSTNVSVSDNTTVLKLLNSGNLVLYSGGGTSRTLWQSFDHPTNILLPKMKLRLDRRIGLNRVLTSWRSKDDPGRGIYSFGFDQRGSPQPFLDNGSTPVWRGGPWDGQRFSRSTQLAQSHIYSYAFVDTTDELYTVYDIYNSSIISPIVLDDSGALQWMTWVERNRRWIAFYSAPTDWCDYYGHCGVYASCRTDNTAECNCLPGFQPKSPTDWYLTEWSDGCVRKRPLGCDITGGGSGCIAWFGDLMDIRYFSDGGDDLYLRVDAAELAAQARKDKGFFHKKWEVIFTVCLVVGFLFFAVSACSLRKKRKDKNKRPLLDWRKRFEIIMGIDRDVLYLHEDSRLRIVHRDLKASNVLLNEEMIPKISDFGMARIFDGDQIQTNTKSGT</sequence>
<dbReference type="PANTHER" id="PTHR32444:SF63">
    <property type="entry name" value="G-TYPE LECTIN S-RECEPTOR-LIKE SERINE_THREONINE-PROTEIN KINASE RKS1"/>
    <property type="match status" value="1"/>
</dbReference>
<evidence type="ECO:0000256" key="4">
    <source>
        <dbReference type="ARBA" id="ARBA00022729"/>
    </source>
</evidence>
<keyword evidence="16" id="KW-1185">Reference proteome</keyword>
<dbReference type="FunFam" id="2.90.10.10:FF:000005">
    <property type="entry name" value="G-type lectin S-receptor-like serine/threonine-protein kinase"/>
    <property type="match status" value="1"/>
</dbReference>
<dbReference type="FunFam" id="1.10.510.10:FF:001023">
    <property type="entry name" value="Os07g0541700 protein"/>
    <property type="match status" value="1"/>
</dbReference>
<dbReference type="CDD" id="cd00028">
    <property type="entry name" value="B_lectin"/>
    <property type="match status" value="1"/>
</dbReference>
<feature type="domain" description="Bulb-type lectin" evidence="14">
    <location>
        <begin position="26"/>
        <end position="149"/>
    </location>
</feature>
<dbReference type="GO" id="GO:0048544">
    <property type="term" value="P:recognition of pollen"/>
    <property type="evidence" value="ECO:0007669"/>
    <property type="project" value="InterPro"/>
</dbReference>